<proteinExistence type="predicted"/>
<dbReference type="InterPro" id="IPR001940">
    <property type="entry name" value="Peptidase_S1C"/>
</dbReference>
<protein>
    <submittedName>
        <fullName evidence="3">Peptidase S7</fullName>
    </submittedName>
</protein>
<keyword evidence="4" id="KW-1185">Reference proteome</keyword>
<sequence>MDNEKQQKRDVIDEDLYEEIDEEELYALVQEEREKALARAKEEKENKQSKRPFPKWMFWLIAFILLFNVAALIPRTFSIPAIDFLFTSAKLSLQDDIQAYKQAVVTIETTDSKGTGFSISSDGVILTKHHVVEGEENVTVAFSDNGLFEAEVKEVYPSVDLAVLQTNAKNVPFLELADEAVIERDQPIRFIGNPLNFNGIANEGTIIDYTLLTSWEEEVVMIKAPVYRGNSGSPVLNEAGKVIGIIFATLDHKKHGRVGLFYPIDYYYKYTTSSGR</sequence>
<dbReference type="InterPro" id="IPR009003">
    <property type="entry name" value="Peptidase_S1_PA"/>
</dbReference>
<keyword evidence="2" id="KW-0472">Membrane</keyword>
<name>A0A0L0QTA4_VIRPA</name>
<feature type="transmembrane region" description="Helical" evidence="2">
    <location>
        <begin position="56"/>
        <end position="73"/>
    </location>
</feature>
<dbReference type="Gene3D" id="2.40.10.120">
    <property type="match status" value="1"/>
</dbReference>
<comment type="caution">
    <text evidence="3">The sequence shown here is derived from an EMBL/GenBank/DDBJ whole genome shotgun (WGS) entry which is preliminary data.</text>
</comment>
<evidence type="ECO:0000256" key="1">
    <source>
        <dbReference type="ARBA" id="ARBA00022825"/>
    </source>
</evidence>
<dbReference type="PATRIC" id="fig|1473.5.peg.3691"/>
<accession>A0A0L0QTA4</accession>
<keyword evidence="2" id="KW-0812">Transmembrane</keyword>
<dbReference type="Proteomes" id="UP000036780">
    <property type="component" value="Unassembled WGS sequence"/>
</dbReference>
<evidence type="ECO:0000256" key="2">
    <source>
        <dbReference type="SAM" id="Phobius"/>
    </source>
</evidence>
<dbReference type="PANTHER" id="PTHR43019">
    <property type="entry name" value="SERINE ENDOPROTEASE DEGS"/>
    <property type="match status" value="1"/>
</dbReference>
<dbReference type="EMBL" id="LGTO01000004">
    <property type="protein sequence ID" value="KNE21925.1"/>
    <property type="molecule type" value="Genomic_DNA"/>
</dbReference>
<dbReference type="AlphaFoldDB" id="A0A0L0QTA4"/>
<dbReference type="GO" id="GO:0006508">
    <property type="term" value="P:proteolysis"/>
    <property type="evidence" value="ECO:0007669"/>
    <property type="project" value="InterPro"/>
</dbReference>
<dbReference type="GeneID" id="66869656"/>
<reference evidence="4" key="1">
    <citation type="submission" date="2015-07" db="EMBL/GenBank/DDBJ databases">
        <title>Fjat-10053 dsm26.</title>
        <authorList>
            <person name="Liu B."/>
            <person name="Wang J."/>
            <person name="Zhu Y."/>
            <person name="Liu G."/>
            <person name="Chen Q."/>
            <person name="Chen Z."/>
            <person name="Lan J."/>
            <person name="Che J."/>
            <person name="Ge C."/>
            <person name="Shi H."/>
            <person name="Pan Z."/>
            <person name="Liu X."/>
        </authorList>
    </citation>
    <scope>NUCLEOTIDE SEQUENCE [LARGE SCALE GENOMIC DNA]</scope>
    <source>
        <strain evidence="4">DSM 26</strain>
    </source>
</reference>
<evidence type="ECO:0000313" key="3">
    <source>
        <dbReference type="EMBL" id="KNE21925.1"/>
    </source>
</evidence>
<dbReference type="PRINTS" id="PR00834">
    <property type="entry name" value="PROTEASES2C"/>
</dbReference>
<dbReference type="RefSeq" id="WP_050350205.1">
    <property type="nucleotide sequence ID" value="NZ_CP073011.1"/>
</dbReference>
<dbReference type="Pfam" id="PF13365">
    <property type="entry name" value="Trypsin_2"/>
    <property type="match status" value="1"/>
</dbReference>
<dbReference type="GO" id="GO:0004252">
    <property type="term" value="F:serine-type endopeptidase activity"/>
    <property type="evidence" value="ECO:0007669"/>
    <property type="project" value="InterPro"/>
</dbReference>
<dbReference type="PANTHER" id="PTHR43019:SF23">
    <property type="entry name" value="PROTEASE DO-LIKE 5, CHLOROPLASTIC"/>
    <property type="match status" value="1"/>
</dbReference>
<evidence type="ECO:0000313" key="4">
    <source>
        <dbReference type="Proteomes" id="UP000036780"/>
    </source>
</evidence>
<keyword evidence="1" id="KW-0645">Protease</keyword>
<gene>
    <name evidence="3" type="ORF">AFK71_03720</name>
</gene>
<keyword evidence="1" id="KW-0720">Serine protease</keyword>
<keyword evidence="2" id="KW-1133">Transmembrane helix</keyword>
<dbReference type="OrthoDB" id="9766361at2"/>
<dbReference type="SUPFAM" id="SSF50494">
    <property type="entry name" value="Trypsin-like serine proteases"/>
    <property type="match status" value="1"/>
</dbReference>
<keyword evidence="1" id="KW-0378">Hydrolase</keyword>
<organism evidence="3 4">
    <name type="scientific">Virgibacillus pantothenticus</name>
    <dbReference type="NCBI Taxonomy" id="1473"/>
    <lineage>
        <taxon>Bacteria</taxon>
        <taxon>Bacillati</taxon>
        <taxon>Bacillota</taxon>
        <taxon>Bacilli</taxon>
        <taxon>Bacillales</taxon>
        <taxon>Bacillaceae</taxon>
        <taxon>Virgibacillus</taxon>
    </lineage>
</organism>